<accession>G0TU88</accession>
<protein>
    <submittedName>
        <fullName evidence="1">Uncharacterized protein</fullName>
    </submittedName>
</protein>
<evidence type="ECO:0000313" key="1">
    <source>
        <dbReference type="EMBL" id="CCC47522.1"/>
    </source>
</evidence>
<dbReference type="VEuPathDB" id="TriTrypDB:TvY486_0401880"/>
<gene>
    <name evidence="1" type="ORF">TVY486_0401880</name>
</gene>
<name>G0TU88_TRYVY</name>
<sequence length="109" mass="12101">MLTAFRPFGCNANLYTELLVADTLIHIYFFAKLNVVCPTNLPLVPGHYGAITSSEVQSDFFTAFFINQLPNYLALHGVSLSQAALDVYSACSIPMPFMQFRISSIWACI</sequence>
<reference evidence="1" key="1">
    <citation type="journal article" date="2012" name="Proc. Natl. Acad. Sci. U.S.A.">
        <title>Antigenic diversity is generated by distinct evolutionary mechanisms in African trypanosome species.</title>
        <authorList>
            <person name="Jackson A.P."/>
            <person name="Berry A."/>
            <person name="Aslett M."/>
            <person name="Allison H.C."/>
            <person name="Burton P."/>
            <person name="Vavrova-Anderson J."/>
            <person name="Brown R."/>
            <person name="Browne H."/>
            <person name="Corton N."/>
            <person name="Hauser H."/>
            <person name="Gamble J."/>
            <person name="Gilderthorp R."/>
            <person name="Marcello L."/>
            <person name="McQuillan J."/>
            <person name="Otto T.D."/>
            <person name="Quail M.A."/>
            <person name="Sanders M.J."/>
            <person name="van Tonder A."/>
            <person name="Ginger M.L."/>
            <person name="Field M.C."/>
            <person name="Barry J.D."/>
            <person name="Hertz-Fowler C."/>
            <person name="Berriman M."/>
        </authorList>
    </citation>
    <scope>NUCLEOTIDE SEQUENCE</scope>
    <source>
        <strain evidence="1">Y486</strain>
    </source>
</reference>
<organism evidence="1">
    <name type="scientific">Trypanosoma vivax (strain Y486)</name>
    <dbReference type="NCBI Taxonomy" id="1055687"/>
    <lineage>
        <taxon>Eukaryota</taxon>
        <taxon>Discoba</taxon>
        <taxon>Euglenozoa</taxon>
        <taxon>Kinetoplastea</taxon>
        <taxon>Metakinetoplastina</taxon>
        <taxon>Trypanosomatida</taxon>
        <taxon>Trypanosomatidae</taxon>
        <taxon>Trypanosoma</taxon>
        <taxon>Duttonella</taxon>
    </lineage>
</organism>
<dbReference type="EMBL" id="HE573020">
    <property type="protein sequence ID" value="CCC47522.1"/>
    <property type="molecule type" value="Genomic_DNA"/>
</dbReference>
<proteinExistence type="predicted"/>
<dbReference type="AlphaFoldDB" id="G0TU88"/>